<feature type="non-terminal residue" evidence="6">
    <location>
        <position position="102"/>
    </location>
</feature>
<keyword evidence="4" id="KW-0238">DNA-binding</keyword>
<dbReference type="STRING" id="1121416.SAMN02745220_05241"/>
<evidence type="ECO:0000256" key="3">
    <source>
        <dbReference type="ARBA" id="ARBA00022578"/>
    </source>
</evidence>
<dbReference type="GO" id="GO:0006313">
    <property type="term" value="P:DNA transposition"/>
    <property type="evidence" value="ECO:0007669"/>
    <property type="project" value="InterPro"/>
</dbReference>
<evidence type="ECO:0000313" key="6">
    <source>
        <dbReference type="EMBL" id="SHO53649.1"/>
    </source>
</evidence>
<evidence type="ECO:0000256" key="5">
    <source>
        <dbReference type="ARBA" id="ARBA00023172"/>
    </source>
</evidence>
<dbReference type="Pfam" id="PF00872">
    <property type="entry name" value="Transposase_mut"/>
    <property type="match status" value="1"/>
</dbReference>
<organism evidence="6 7">
    <name type="scientific">Desulfopila aestuarii DSM 18488</name>
    <dbReference type="NCBI Taxonomy" id="1121416"/>
    <lineage>
        <taxon>Bacteria</taxon>
        <taxon>Pseudomonadati</taxon>
        <taxon>Thermodesulfobacteriota</taxon>
        <taxon>Desulfobulbia</taxon>
        <taxon>Desulfobulbales</taxon>
        <taxon>Desulfocapsaceae</taxon>
        <taxon>Desulfopila</taxon>
    </lineage>
</organism>
<accession>A0A1M7YM07</accession>
<evidence type="ECO:0000256" key="1">
    <source>
        <dbReference type="ARBA" id="ARBA00002190"/>
    </source>
</evidence>
<comment type="function">
    <text evidence="1">Required for the transposition of the insertion element.</text>
</comment>
<reference evidence="6 7" key="1">
    <citation type="submission" date="2016-12" db="EMBL/GenBank/DDBJ databases">
        <authorList>
            <person name="Song W.-J."/>
            <person name="Kurnit D.M."/>
        </authorList>
    </citation>
    <scope>NUCLEOTIDE SEQUENCE [LARGE SCALE GENOMIC DNA]</scope>
    <source>
        <strain evidence="6 7">DSM 18488</strain>
    </source>
</reference>
<name>A0A1M7YM07_9BACT</name>
<dbReference type="GO" id="GO:0004803">
    <property type="term" value="F:transposase activity"/>
    <property type="evidence" value="ECO:0007669"/>
    <property type="project" value="InterPro"/>
</dbReference>
<dbReference type="AlphaFoldDB" id="A0A1M7YM07"/>
<keyword evidence="5" id="KW-0233">DNA recombination</keyword>
<sequence length="102" mass="11445">MNSKVITLKKPGEFVEDPLTELLRTGARQLIADAVEAELQDLLQYYAELRNEKGHMQVVRNGYLPEREILTGLGPVKVKVPKVRDKSGQGIKFNSALLPPYL</sequence>
<evidence type="ECO:0000256" key="2">
    <source>
        <dbReference type="ARBA" id="ARBA00010961"/>
    </source>
</evidence>
<dbReference type="EMBL" id="FRFE01000067">
    <property type="protein sequence ID" value="SHO53649.1"/>
    <property type="molecule type" value="Genomic_DNA"/>
</dbReference>
<keyword evidence="3" id="KW-0815">Transposition</keyword>
<dbReference type="Proteomes" id="UP000184603">
    <property type="component" value="Unassembled WGS sequence"/>
</dbReference>
<dbReference type="GO" id="GO:0003677">
    <property type="term" value="F:DNA binding"/>
    <property type="evidence" value="ECO:0007669"/>
    <property type="project" value="UniProtKB-KW"/>
</dbReference>
<comment type="similarity">
    <text evidence="2">Belongs to the transposase mutator family.</text>
</comment>
<gene>
    <name evidence="6" type="ORF">SAMN02745220_05241</name>
</gene>
<protein>
    <submittedName>
        <fullName evidence="6">Transposase, Mutator family</fullName>
    </submittedName>
</protein>
<proteinExistence type="inferred from homology"/>
<dbReference type="InterPro" id="IPR001207">
    <property type="entry name" value="Transposase_mutator"/>
</dbReference>
<evidence type="ECO:0000256" key="4">
    <source>
        <dbReference type="ARBA" id="ARBA00023125"/>
    </source>
</evidence>
<keyword evidence="7" id="KW-1185">Reference proteome</keyword>
<evidence type="ECO:0000313" key="7">
    <source>
        <dbReference type="Proteomes" id="UP000184603"/>
    </source>
</evidence>